<keyword evidence="6" id="KW-1185">Reference proteome</keyword>
<sequence length="368" mass="38956">MARSLGKRGKAGLGACLLILSLLLSACQPGPPEPAPRPSPGTPSSGSAPGPGTPTSGPAPSSGEAVHFTAQGDIGVSSGAKKVLDVVAGLRPQLNLALGDFTYKAGIEQQFCDMVTARLGGDFPYQLVTGNHESDGHEGDIEKFVQCLPNRLPGLQGEYGTQWRVDVPEQNPVVRFIMVSPGIDFRGGEPLDYSRDSERWRWTADAIDGAKSQNIPWTVVGMHTPCLSVGNYDCQAGKDFTNMLIDKKVDLVLSGHDHIYQRTHQLARGGDCAELVPATFTSGCLADTGNSMNQGSGTVFATVGVGGVGLYNVKSDDPEMGYFASTSGKNRDPAFGTLDVTATADQLAARFVPAEGYTFTDSFTLRRR</sequence>
<dbReference type="InterPro" id="IPR039331">
    <property type="entry name" value="PAPs-like"/>
</dbReference>
<dbReference type="InterPro" id="IPR004843">
    <property type="entry name" value="Calcineurin-like_PHP"/>
</dbReference>
<feature type="compositionally biased region" description="Pro residues" evidence="2">
    <location>
        <begin position="29"/>
        <end position="41"/>
    </location>
</feature>
<feature type="compositionally biased region" description="Low complexity" evidence="2">
    <location>
        <begin position="42"/>
        <end position="63"/>
    </location>
</feature>
<keyword evidence="1 3" id="KW-0732">Signal</keyword>
<accession>A0ABP5KVW1</accession>
<evidence type="ECO:0000313" key="5">
    <source>
        <dbReference type="EMBL" id="GAA2137858.1"/>
    </source>
</evidence>
<dbReference type="Gene3D" id="3.60.21.10">
    <property type="match status" value="1"/>
</dbReference>
<dbReference type="PROSITE" id="PS51257">
    <property type="entry name" value="PROKAR_LIPOPROTEIN"/>
    <property type="match status" value="1"/>
</dbReference>
<protein>
    <recommendedName>
        <fullName evidence="4">Calcineurin-like phosphoesterase domain-containing protein</fullName>
    </recommendedName>
</protein>
<dbReference type="Proteomes" id="UP001500102">
    <property type="component" value="Unassembled WGS sequence"/>
</dbReference>
<evidence type="ECO:0000256" key="3">
    <source>
        <dbReference type="SAM" id="SignalP"/>
    </source>
</evidence>
<dbReference type="SUPFAM" id="SSF56300">
    <property type="entry name" value="Metallo-dependent phosphatases"/>
    <property type="match status" value="1"/>
</dbReference>
<dbReference type="PANTHER" id="PTHR22953">
    <property type="entry name" value="ACID PHOSPHATASE RELATED"/>
    <property type="match status" value="1"/>
</dbReference>
<gene>
    <name evidence="5" type="ORF">GCM10009825_23930</name>
</gene>
<evidence type="ECO:0000313" key="6">
    <source>
        <dbReference type="Proteomes" id="UP001500102"/>
    </source>
</evidence>
<feature type="chain" id="PRO_5047004507" description="Calcineurin-like phosphoesterase domain-containing protein" evidence="3">
    <location>
        <begin position="27"/>
        <end position="368"/>
    </location>
</feature>
<dbReference type="InterPro" id="IPR029052">
    <property type="entry name" value="Metallo-depent_PP-like"/>
</dbReference>
<name>A0ABP5KVW1_9MICC</name>
<feature type="domain" description="Calcineurin-like phosphoesterase" evidence="4">
    <location>
        <begin position="68"/>
        <end position="260"/>
    </location>
</feature>
<organism evidence="5 6">
    <name type="scientific">Arthrobacter humicola</name>
    <dbReference type="NCBI Taxonomy" id="409291"/>
    <lineage>
        <taxon>Bacteria</taxon>
        <taxon>Bacillati</taxon>
        <taxon>Actinomycetota</taxon>
        <taxon>Actinomycetes</taxon>
        <taxon>Micrococcales</taxon>
        <taxon>Micrococcaceae</taxon>
        <taxon>Arthrobacter</taxon>
    </lineage>
</organism>
<dbReference type="EMBL" id="BAAAQB010000034">
    <property type="protein sequence ID" value="GAA2137858.1"/>
    <property type="molecule type" value="Genomic_DNA"/>
</dbReference>
<dbReference type="Pfam" id="PF00149">
    <property type="entry name" value="Metallophos"/>
    <property type="match status" value="1"/>
</dbReference>
<evidence type="ECO:0000259" key="4">
    <source>
        <dbReference type="Pfam" id="PF00149"/>
    </source>
</evidence>
<reference evidence="6" key="1">
    <citation type="journal article" date="2019" name="Int. J. Syst. Evol. Microbiol.">
        <title>The Global Catalogue of Microorganisms (GCM) 10K type strain sequencing project: providing services to taxonomists for standard genome sequencing and annotation.</title>
        <authorList>
            <consortium name="The Broad Institute Genomics Platform"/>
            <consortium name="The Broad Institute Genome Sequencing Center for Infectious Disease"/>
            <person name="Wu L."/>
            <person name="Ma J."/>
        </authorList>
    </citation>
    <scope>NUCLEOTIDE SEQUENCE [LARGE SCALE GENOMIC DNA]</scope>
    <source>
        <strain evidence="6">JCM 15921</strain>
    </source>
</reference>
<evidence type="ECO:0000256" key="1">
    <source>
        <dbReference type="ARBA" id="ARBA00022729"/>
    </source>
</evidence>
<dbReference type="RefSeq" id="WP_344365902.1">
    <property type="nucleotide sequence ID" value="NZ_BAAAQB010000034.1"/>
</dbReference>
<proteinExistence type="predicted"/>
<comment type="caution">
    <text evidence="5">The sequence shown here is derived from an EMBL/GenBank/DDBJ whole genome shotgun (WGS) entry which is preliminary data.</text>
</comment>
<evidence type="ECO:0000256" key="2">
    <source>
        <dbReference type="SAM" id="MobiDB-lite"/>
    </source>
</evidence>
<feature type="region of interest" description="Disordered" evidence="2">
    <location>
        <begin position="29"/>
        <end position="65"/>
    </location>
</feature>
<dbReference type="PANTHER" id="PTHR22953:SF153">
    <property type="entry name" value="PURPLE ACID PHOSPHATASE"/>
    <property type="match status" value="1"/>
</dbReference>
<feature type="signal peptide" evidence="3">
    <location>
        <begin position="1"/>
        <end position="26"/>
    </location>
</feature>